<dbReference type="KEGG" id="acru:HHL28_12020"/>
<dbReference type="AlphaFoldDB" id="A0A858R806"/>
<evidence type="ECO:0000313" key="3">
    <source>
        <dbReference type="Proteomes" id="UP000501891"/>
    </source>
</evidence>
<accession>A0A858R806</accession>
<reference evidence="2" key="1">
    <citation type="submission" date="2020-04" db="EMBL/GenBank/DDBJ databases">
        <title>A desert anoxygenic phototrophic bacterium fixes CO2 using RubisCO under aerobic conditions.</title>
        <authorList>
            <person name="Tang K."/>
        </authorList>
    </citation>
    <scope>NUCLEOTIDE SEQUENCE [LARGE SCALE GENOMIC DNA]</scope>
    <source>
        <strain evidence="2">MIMtkB3</strain>
    </source>
</reference>
<gene>
    <name evidence="2" type="ORF">HHL28_12020</name>
</gene>
<feature type="chain" id="PRO_5032576179" evidence="1">
    <location>
        <begin position="21"/>
        <end position="195"/>
    </location>
</feature>
<dbReference type="Proteomes" id="UP000501891">
    <property type="component" value="Chromosome"/>
</dbReference>
<organism evidence="2 3">
    <name type="scientific">Aerophototrophica crusticola</name>
    <dbReference type="NCBI Taxonomy" id="1709002"/>
    <lineage>
        <taxon>Bacteria</taxon>
        <taxon>Pseudomonadati</taxon>
        <taxon>Pseudomonadota</taxon>
        <taxon>Alphaproteobacteria</taxon>
        <taxon>Rhodospirillales</taxon>
        <taxon>Rhodospirillaceae</taxon>
        <taxon>Aerophototrophica</taxon>
    </lineage>
</organism>
<dbReference type="EMBL" id="CP051775">
    <property type="protein sequence ID" value="QJE73719.1"/>
    <property type="molecule type" value="Genomic_DNA"/>
</dbReference>
<keyword evidence="1" id="KW-0732">Signal</keyword>
<protein>
    <submittedName>
        <fullName evidence="2">Uncharacterized protein</fullName>
    </submittedName>
</protein>
<sequence>MNRRVAMLAALALLSVPALAQPVPPVARGEALLRAEAAALVADPVVLEALRRANREREGLTQGAIQALDQRWREEAKGGPAPFIRLHLDSPASDRLRQRREASAGRIANLFVYDRLGLNVAQTWVSHDYWQGDEDQYRLTVPKGPGALQMGPEEQDDVVNRPVIAGSMTLTDPADGAVLGAVTVVFDLAGLRRSD</sequence>
<proteinExistence type="predicted"/>
<feature type="signal peptide" evidence="1">
    <location>
        <begin position="1"/>
        <end position="20"/>
    </location>
</feature>
<name>A0A858R806_9PROT</name>
<evidence type="ECO:0000313" key="2">
    <source>
        <dbReference type="EMBL" id="QJE73719.1"/>
    </source>
</evidence>
<keyword evidence="3" id="KW-1185">Reference proteome</keyword>
<evidence type="ECO:0000256" key="1">
    <source>
        <dbReference type="SAM" id="SignalP"/>
    </source>
</evidence>